<dbReference type="AlphaFoldDB" id="A0A0A2JFW5"/>
<comment type="caution">
    <text evidence="2">The sequence shown here is derived from an EMBL/GenBank/DDBJ whole genome shotgun (WGS) entry which is preliminary data.</text>
</comment>
<dbReference type="GeneID" id="27676672"/>
<dbReference type="VEuPathDB" id="FungiDB:PEXP_110250"/>
<dbReference type="Gene3D" id="2.30.60.10">
    <property type="entry name" value="Cyanovirin-N"/>
    <property type="match status" value="1"/>
</dbReference>
<gene>
    <name evidence="2" type="ORF">PEX2_039780</name>
</gene>
<organism evidence="2 3">
    <name type="scientific">Penicillium expansum</name>
    <name type="common">Blue mold rot fungus</name>
    <dbReference type="NCBI Taxonomy" id="27334"/>
    <lineage>
        <taxon>Eukaryota</taxon>
        <taxon>Fungi</taxon>
        <taxon>Dikarya</taxon>
        <taxon>Ascomycota</taxon>
        <taxon>Pezizomycotina</taxon>
        <taxon>Eurotiomycetes</taxon>
        <taxon>Eurotiomycetidae</taxon>
        <taxon>Eurotiales</taxon>
        <taxon>Aspergillaceae</taxon>
        <taxon>Penicillium</taxon>
    </lineage>
</organism>
<evidence type="ECO:0000313" key="3">
    <source>
        <dbReference type="Proteomes" id="UP000030143"/>
    </source>
</evidence>
<dbReference type="PhylomeDB" id="A0A0A2JFW5"/>
<feature type="domain" description="Cyanovirin-N" evidence="1">
    <location>
        <begin position="2"/>
        <end position="105"/>
    </location>
</feature>
<protein>
    <submittedName>
        <fullName evidence="2">Cyanovirin-N</fullName>
    </submittedName>
</protein>
<keyword evidence="3" id="KW-1185">Reference proteome</keyword>
<dbReference type="OrthoDB" id="2441380at2759"/>
<dbReference type="Proteomes" id="UP000030143">
    <property type="component" value="Unassembled WGS sequence"/>
</dbReference>
<dbReference type="RefSeq" id="XP_016596747.1">
    <property type="nucleotide sequence ID" value="XM_016741253.1"/>
</dbReference>
<evidence type="ECO:0000313" key="2">
    <source>
        <dbReference type="EMBL" id="KGO54274.1"/>
    </source>
</evidence>
<dbReference type="EMBL" id="JQFZ01000230">
    <property type="protein sequence ID" value="KGO54274.1"/>
    <property type="molecule type" value="Genomic_DNA"/>
</dbReference>
<evidence type="ECO:0000259" key="1">
    <source>
        <dbReference type="SMART" id="SM01111"/>
    </source>
</evidence>
<dbReference type="HOGENOM" id="CLU_144945_0_0_1"/>
<sequence length="109" mass="12180">MGFHRSSKGINIKDKHILTAYCQRESGESKYSELDLNEFIGVNKGQLAWGSHDFSKSSRNVNFKLEGPDNEPMLSAQIDDGEGNIQESKVNLGDCIKNVDGNMSFMECF</sequence>
<dbReference type="InterPro" id="IPR036673">
    <property type="entry name" value="Cyanovirin-N_sf"/>
</dbReference>
<dbReference type="SUPFAM" id="SSF51322">
    <property type="entry name" value="Cyanovirin-N"/>
    <property type="match status" value="1"/>
</dbReference>
<dbReference type="STRING" id="27334.A0A0A2JFW5"/>
<dbReference type="InterPro" id="IPR011058">
    <property type="entry name" value="Cyanovirin-N"/>
</dbReference>
<accession>A0A0A2JFW5</accession>
<reference evidence="2 3" key="1">
    <citation type="journal article" date="2015" name="Mol. Plant Microbe Interact.">
        <title>Genome, transcriptome, and functional analyses of Penicillium expansum provide new insights into secondary metabolism and pathogenicity.</title>
        <authorList>
            <person name="Ballester A.R."/>
            <person name="Marcet-Houben M."/>
            <person name="Levin E."/>
            <person name="Sela N."/>
            <person name="Selma-Lazaro C."/>
            <person name="Carmona L."/>
            <person name="Wisniewski M."/>
            <person name="Droby S."/>
            <person name="Gonzalez-Candelas L."/>
            <person name="Gabaldon T."/>
        </authorList>
    </citation>
    <scope>NUCLEOTIDE SEQUENCE [LARGE SCALE GENOMIC DNA]</scope>
    <source>
        <strain evidence="2 3">MD-8</strain>
    </source>
</reference>
<dbReference type="PANTHER" id="PTHR42076:SF1">
    <property type="entry name" value="CYANOVIRIN-N DOMAIN-CONTAINING PROTEIN"/>
    <property type="match status" value="1"/>
</dbReference>
<dbReference type="Pfam" id="PF08881">
    <property type="entry name" value="CVNH"/>
    <property type="match status" value="1"/>
</dbReference>
<dbReference type="SMART" id="SM01111">
    <property type="entry name" value="CVNH"/>
    <property type="match status" value="1"/>
</dbReference>
<dbReference type="PANTHER" id="PTHR42076">
    <property type="entry name" value="CYANOVIRIN-N HOMOLOG"/>
    <property type="match status" value="1"/>
</dbReference>
<name>A0A0A2JFW5_PENEN</name>
<proteinExistence type="predicted"/>